<evidence type="ECO:0000259" key="1">
    <source>
        <dbReference type="Pfam" id="PF13488"/>
    </source>
</evidence>
<proteinExistence type="predicted"/>
<dbReference type="Pfam" id="PF13488">
    <property type="entry name" value="Gly-zipper_Omp"/>
    <property type="match status" value="1"/>
</dbReference>
<name>A0ABW4I2F4_9SPHN</name>
<feature type="domain" description="Glycine zipper" evidence="1">
    <location>
        <begin position="47"/>
        <end position="83"/>
    </location>
</feature>
<dbReference type="Proteomes" id="UP001597115">
    <property type="component" value="Unassembled WGS sequence"/>
</dbReference>
<comment type="caution">
    <text evidence="2">The sequence shown here is derived from an EMBL/GenBank/DDBJ whole genome shotgun (WGS) entry which is preliminary data.</text>
</comment>
<sequence length="89" mass="9041">MNMKKLMVAASIATALAPVAVSPADARYYRARHSYHRGCVRGHGTTGLLVGGATGALVGSAVTHGAAGPIIGAAGGALLGRHIQRHRRC</sequence>
<evidence type="ECO:0000313" key="2">
    <source>
        <dbReference type="EMBL" id="MFD1612101.1"/>
    </source>
</evidence>
<dbReference type="InterPro" id="IPR039567">
    <property type="entry name" value="Gly-zipper"/>
</dbReference>
<gene>
    <name evidence="2" type="ORF">ACFSCW_09845</name>
</gene>
<protein>
    <submittedName>
        <fullName evidence="2">Glycine zipper domain-containing protein</fullName>
    </submittedName>
</protein>
<dbReference type="EMBL" id="JBHUDY010000001">
    <property type="protein sequence ID" value="MFD1612101.1"/>
    <property type="molecule type" value="Genomic_DNA"/>
</dbReference>
<dbReference type="RefSeq" id="WP_380888779.1">
    <property type="nucleotide sequence ID" value="NZ_JBHUDY010000001.1"/>
</dbReference>
<keyword evidence="3" id="KW-1185">Reference proteome</keyword>
<evidence type="ECO:0000313" key="3">
    <source>
        <dbReference type="Proteomes" id="UP001597115"/>
    </source>
</evidence>
<organism evidence="2 3">
    <name type="scientific">Sphingomonas tabacisoli</name>
    <dbReference type="NCBI Taxonomy" id="2249466"/>
    <lineage>
        <taxon>Bacteria</taxon>
        <taxon>Pseudomonadati</taxon>
        <taxon>Pseudomonadota</taxon>
        <taxon>Alphaproteobacteria</taxon>
        <taxon>Sphingomonadales</taxon>
        <taxon>Sphingomonadaceae</taxon>
        <taxon>Sphingomonas</taxon>
    </lineage>
</organism>
<reference evidence="3" key="1">
    <citation type="journal article" date="2019" name="Int. J. Syst. Evol. Microbiol.">
        <title>The Global Catalogue of Microorganisms (GCM) 10K type strain sequencing project: providing services to taxonomists for standard genome sequencing and annotation.</title>
        <authorList>
            <consortium name="The Broad Institute Genomics Platform"/>
            <consortium name="The Broad Institute Genome Sequencing Center for Infectious Disease"/>
            <person name="Wu L."/>
            <person name="Ma J."/>
        </authorList>
    </citation>
    <scope>NUCLEOTIDE SEQUENCE [LARGE SCALE GENOMIC DNA]</scope>
    <source>
        <strain evidence="3">CGMCC 1.16275</strain>
    </source>
</reference>
<accession>A0ABW4I2F4</accession>